<proteinExistence type="predicted"/>
<evidence type="ECO:0000313" key="3">
    <source>
        <dbReference type="Proteomes" id="UP000737018"/>
    </source>
</evidence>
<organism evidence="2 3">
    <name type="scientific">Castanea mollissima</name>
    <name type="common">Chinese chestnut</name>
    <dbReference type="NCBI Taxonomy" id="60419"/>
    <lineage>
        <taxon>Eukaryota</taxon>
        <taxon>Viridiplantae</taxon>
        <taxon>Streptophyta</taxon>
        <taxon>Embryophyta</taxon>
        <taxon>Tracheophyta</taxon>
        <taxon>Spermatophyta</taxon>
        <taxon>Magnoliopsida</taxon>
        <taxon>eudicotyledons</taxon>
        <taxon>Gunneridae</taxon>
        <taxon>Pentapetalae</taxon>
        <taxon>rosids</taxon>
        <taxon>fabids</taxon>
        <taxon>Fagales</taxon>
        <taxon>Fagaceae</taxon>
        <taxon>Castanea</taxon>
    </lineage>
</organism>
<feature type="signal peptide" evidence="1">
    <location>
        <begin position="1"/>
        <end position="21"/>
    </location>
</feature>
<protein>
    <submittedName>
        <fullName evidence="2">Uncharacterized protein</fullName>
    </submittedName>
</protein>
<sequence length="125" mass="14182">MHTRHHSFPSWLALLLLKSRPLQLTLRFGQKVQDNATLDLEKCPAIIKVQILYEFKDRGSTLRDQNAIAVSSSQRDITLLDVNGDVELPIFEFWKTSLRETLEAGCMAAMEAEHYLQEIGLLEGG</sequence>
<name>A0A8J4QCQ4_9ROSI</name>
<accession>A0A8J4QCQ4</accession>
<reference evidence="2" key="1">
    <citation type="submission" date="2020-03" db="EMBL/GenBank/DDBJ databases">
        <title>Castanea mollissima Vanexum genome sequencing.</title>
        <authorList>
            <person name="Staton M."/>
        </authorList>
    </citation>
    <scope>NUCLEOTIDE SEQUENCE</scope>
    <source>
        <tissue evidence="2">Leaf</tissue>
    </source>
</reference>
<evidence type="ECO:0000256" key="1">
    <source>
        <dbReference type="SAM" id="SignalP"/>
    </source>
</evidence>
<dbReference type="AlphaFoldDB" id="A0A8J4QCQ4"/>
<comment type="caution">
    <text evidence="2">The sequence shown here is derived from an EMBL/GenBank/DDBJ whole genome shotgun (WGS) entry which is preliminary data.</text>
</comment>
<evidence type="ECO:0000313" key="2">
    <source>
        <dbReference type="EMBL" id="KAF3948652.1"/>
    </source>
</evidence>
<feature type="chain" id="PRO_5035245119" evidence="1">
    <location>
        <begin position="22"/>
        <end position="125"/>
    </location>
</feature>
<dbReference type="EMBL" id="JRKL02006646">
    <property type="protein sequence ID" value="KAF3948652.1"/>
    <property type="molecule type" value="Genomic_DNA"/>
</dbReference>
<gene>
    <name evidence="2" type="ORF">CMV_025378</name>
</gene>
<dbReference type="Proteomes" id="UP000737018">
    <property type="component" value="Unassembled WGS sequence"/>
</dbReference>
<keyword evidence="1" id="KW-0732">Signal</keyword>
<keyword evidence="3" id="KW-1185">Reference proteome</keyword>